<protein>
    <submittedName>
        <fullName evidence="4">Erythromycin biosynthesis sensory transduction protein eryC1</fullName>
    </submittedName>
</protein>
<reference evidence="4 5" key="1">
    <citation type="submission" date="2015-05" db="EMBL/GenBank/DDBJ databases">
        <title>Genome sequencing and analysis of members of genus Stenotrophomonas.</title>
        <authorList>
            <person name="Patil P.P."/>
            <person name="Midha S."/>
            <person name="Patil P.B."/>
        </authorList>
    </citation>
    <scope>NUCLEOTIDE SEQUENCE [LARGE SCALE GENOMIC DNA]</scope>
    <source>
        <strain evidence="4 5">DSM 12575</strain>
    </source>
</reference>
<dbReference type="CDD" id="cd00616">
    <property type="entry name" value="AHBA_syn"/>
    <property type="match status" value="1"/>
</dbReference>
<dbReference type="PANTHER" id="PTHR30244">
    <property type="entry name" value="TRANSAMINASE"/>
    <property type="match status" value="1"/>
</dbReference>
<sequence length="367" mass="39369">MTAIVPVNALARHISPLASALSSAAVEVIESGYYVLGPNVKAFESEFATWCGASECVSVANGTEALELGLRSLGVKQGSSVAVVANAAMYGTTAVLACGAEPVFVDIDPSTCTIDPAALDEAASRQSIDVVIVTHLYGRLADMSAIMALADKHGFAVFEDCAQAHGAKDHSGRKAGTFGKAASFSFYPTKNLGALGDGGAIITNCAETAETLRQLRQYGWTSKYRNELAGGRNSRLDELQAAFLRIMLPLLEGWNDRRREIANRYSDEIHHPDIKVPARGGDDFVAHLYVVHTDDRAGLQKHLSGAHVASEVHYPIPDYRQPIFGNEFQGISLPWTEASCNAVVTLPCFPELTDDEVSRVIEACNGW</sequence>
<dbReference type="EMBL" id="LDJG01000016">
    <property type="protein sequence ID" value="KRG56740.1"/>
    <property type="molecule type" value="Genomic_DNA"/>
</dbReference>
<evidence type="ECO:0000313" key="5">
    <source>
        <dbReference type="Proteomes" id="UP000050902"/>
    </source>
</evidence>
<proteinExistence type="inferred from homology"/>
<dbReference type="InterPro" id="IPR015422">
    <property type="entry name" value="PyrdxlP-dep_Trfase_small"/>
</dbReference>
<dbReference type="Gene3D" id="3.90.1150.10">
    <property type="entry name" value="Aspartate Aminotransferase, domain 1"/>
    <property type="match status" value="1"/>
</dbReference>
<name>A0ABR5NIU5_9GAMM</name>
<dbReference type="PIRSF" id="PIRSF000390">
    <property type="entry name" value="PLP_StrS"/>
    <property type="match status" value="1"/>
</dbReference>
<dbReference type="InterPro" id="IPR015421">
    <property type="entry name" value="PyrdxlP-dep_Trfase_major"/>
</dbReference>
<organism evidence="4 5">
    <name type="scientific">Stenotrophomonas nitritireducens</name>
    <dbReference type="NCBI Taxonomy" id="83617"/>
    <lineage>
        <taxon>Bacteria</taxon>
        <taxon>Pseudomonadati</taxon>
        <taxon>Pseudomonadota</taxon>
        <taxon>Gammaproteobacteria</taxon>
        <taxon>Lysobacterales</taxon>
        <taxon>Lysobacteraceae</taxon>
        <taxon>Stenotrophomonas</taxon>
    </lineage>
</organism>
<evidence type="ECO:0000256" key="3">
    <source>
        <dbReference type="RuleBase" id="RU004508"/>
    </source>
</evidence>
<evidence type="ECO:0000313" key="4">
    <source>
        <dbReference type="EMBL" id="KRG56740.1"/>
    </source>
</evidence>
<dbReference type="RefSeq" id="WP_057505239.1">
    <property type="nucleotide sequence ID" value="NZ_LDJG01000016.1"/>
</dbReference>
<evidence type="ECO:0000256" key="2">
    <source>
        <dbReference type="ARBA" id="ARBA00037999"/>
    </source>
</evidence>
<accession>A0ABR5NIU5</accession>
<dbReference type="PANTHER" id="PTHR30244:SF36">
    <property type="entry name" value="3-OXO-GLUCOSE-6-PHOSPHATE:GLUTAMATE AMINOTRANSFERASE"/>
    <property type="match status" value="1"/>
</dbReference>
<gene>
    <name evidence="4" type="ORF">ABB22_11345</name>
</gene>
<dbReference type="InterPro" id="IPR015424">
    <property type="entry name" value="PyrdxlP-dep_Trfase"/>
</dbReference>
<comment type="caution">
    <text evidence="4">The sequence shown here is derived from an EMBL/GenBank/DDBJ whole genome shotgun (WGS) entry which is preliminary data.</text>
</comment>
<keyword evidence="5" id="KW-1185">Reference proteome</keyword>
<dbReference type="InterPro" id="IPR000653">
    <property type="entry name" value="DegT/StrS_aminotransferase"/>
</dbReference>
<dbReference type="Pfam" id="PF01041">
    <property type="entry name" value="DegT_DnrJ_EryC1"/>
    <property type="match status" value="1"/>
</dbReference>
<dbReference type="Proteomes" id="UP000050902">
    <property type="component" value="Unassembled WGS sequence"/>
</dbReference>
<dbReference type="SUPFAM" id="SSF53383">
    <property type="entry name" value="PLP-dependent transferases"/>
    <property type="match status" value="1"/>
</dbReference>
<comment type="similarity">
    <text evidence="2 3">Belongs to the DegT/DnrJ/EryC1 family.</text>
</comment>
<evidence type="ECO:0000256" key="1">
    <source>
        <dbReference type="ARBA" id="ARBA00022898"/>
    </source>
</evidence>
<keyword evidence="1 3" id="KW-0663">Pyridoxal phosphate</keyword>
<dbReference type="Gene3D" id="3.40.640.10">
    <property type="entry name" value="Type I PLP-dependent aspartate aminotransferase-like (Major domain)"/>
    <property type="match status" value="1"/>
</dbReference>